<dbReference type="RefSeq" id="XP_058330839.1">
    <property type="nucleotide sequence ID" value="XM_058475099.1"/>
</dbReference>
<evidence type="ECO:0000256" key="3">
    <source>
        <dbReference type="SAM" id="SignalP"/>
    </source>
</evidence>
<sequence>MHMGIALMLGFADIVQTQTAHLGPRKSYKAVFWFETGLAGFGLLLVIFFVRIRHAKSELTQDERQELEEGRTARENTTGDV</sequence>
<dbReference type="AlphaFoldDB" id="A0A9W9NZZ7"/>
<reference evidence="4" key="2">
    <citation type="journal article" date="2023" name="IMA Fungus">
        <title>Comparative genomic study of the Penicillium genus elucidates a diverse pangenome and 15 lateral gene transfer events.</title>
        <authorList>
            <person name="Petersen C."/>
            <person name="Sorensen T."/>
            <person name="Nielsen M.R."/>
            <person name="Sondergaard T.E."/>
            <person name="Sorensen J.L."/>
            <person name="Fitzpatrick D.A."/>
            <person name="Frisvad J.C."/>
            <person name="Nielsen K.L."/>
        </authorList>
    </citation>
    <scope>NUCLEOTIDE SEQUENCE</scope>
    <source>
        <strain evidence="4">IBT 19713</strain>
    </source>
</reference>
<feature type="region of interest" description="Disordered" evidence="1">
    <location>
        <begin position="61"/>
        <end position="81"/>
    </location>
</feature>
<dbReference type="GeneID" id="83202402"/>
<organism evidence="4 5">
    <name type="scientific">Penicillium chermesinum</name>
    <dbReference type="NCBI Taxonomy" id="63820"/>
    <lineage>
        <taxon>Eukaryota</taxon>
        <taxon>Fungi</taxon>
        <taxon>Dikarya</taxon>
        <taxon>Ascomycota</taxon>
        <taxon>Pezizomycotina</taxon>
        <taxon>Eurotiomycetes</taxon>
        <taxon>Eurotiomycetidae</taxon>
        <taxon>Eurotiales</taxon>
        <taxon>Aspergillaceae</taxon>
        <taxon>Penicillium</taxon>
    </lineage>
</organism>
<reference evidence="4" key="1">
    <citation type="submission" date="2022-11" db="EMBL/GenBank/DDBJ databases">
        <authorList>
            <person name="Petersen C."/>
        </authorList>
    </citation>
    <scope>NUCLEOTIDE SEQUENCE</scope>
    <source>
        <strain evidence="4">IBT 19713</strain>
    </source>
</reference>
<keyword evidence="5" id="KW-1185">Reference proteome</keyword>
<keyword evidence="2" id="KW-0812">Transmembrane</keyword>
<dbReference type="Proteomes" id="UP001150941">
    <property type="component" value="Unassembled WGS sequence"/>
</dbReference>
<accession>A0A9W9NZZ7</accession>
<proteinExistence type="predicted"/>
<protein>
    <submittedName>
        <fullName evidence="4">Uncharacterized protein</fullName>
    </submittedName>
</protein>
<keyword evidence="2" id="KW-0472">Membrane</keyword>
<name>A0A9W9NZZ7_9EURO</name>
<feature type="signal peptide" evidence="3">
    <location>
        <begin position="1"/>
        <end position="17"/>
    </location>
</feature>
<evidence type="ECO:0000313" key="4">
    <source>
        <dbReference type="EMBL" id="KAJ5232847.1"/>
    </source>
</evidence>
<comment type="caution">
    <text evidence="4">The sequence shown here is derived from an EMBL/GenBank/DDBJ whole genome shotgun (WGS) entry which is preliminary data.</text>
</comment>
<dbReference type="EMBL" id="JAPQKS010000004">
    <property type="protein sequence ID" value="KAJ5232847.1"/>
    <property type="molecule type" value="Genomic_DNA"/>
</dbReference>
<feature type="compositionally biased region" description="Basic and acidic residues" evidence="1">
    <location>
        <begin position="61"/>
        <end position="74"/>
    </location>
</feature>
<evidence type="ECO:0000256" key="1">
    <source>
        <dbReference type="SAM" id="MobiDB-lite"/>
    </source>
</evidence>
<dbReference type="OrthoDB" id="5086884at2759"/>
<gene>
    <name evidence="4" type="ORF">N7468_005803</name>
</gene>
<keyword evidence="3" id="KW-0732">Signal</keyword>
<evidence type="ECO:0000256" key="2">
    <source>
        <dbReference type="SAM" id="Phobius"/>
    </source>
</evidence>
<feature type="transmembrane region" description="Helical" evidence="2">
    <location>
        <begin position="27"/>
        <end position="50"/>
    </location>
</feature>
<evidence type="ECO:0000313" key="5">
    <source>
        <dbReference type="Proteomes" id="UP001150941"/>
    </source>
</evidence>
<feature type="chain" id="PRO_5040929595" evidence="3">
    <location>
        <begin position="18"/>
        <end position="81"/>
    </location>
</feature>
<keyword evidence="2" id="KW-1133">Transmembrane helix</keyword>